<dbReference type="InterPro" id="IPR012944">
    <property type="entry name" value="SusD_RagB_dom"/>
</dbReference>
<proteinExistence type="inferred from homology"/>
<comment type="subcellular location">
    <subcellularLocation>
        <location evidence="1">Cell outer membrane</location>
    </subcellularLocation>
</comment>
<evidence type="ECO:0000256" key="6">
    <source>
        <dbReference type="SAM" id="SignalP"/>
    </source>
</evidence>
<evidence type="ECO:0000313" key="10">
    <source>
        <dbReference type="Proteomes" id="UP000625283"/>
    </source>
</evidence>
<dbReference type="InterPro" id="IPR011990">
    <property type="entry name" value="TPR-like_helical_dom_sf"/>
</dbReference>
<dbReference type="SUPFAM" id="SSF48452">
    <property type="entry name" value="TPR-like"/>
    <property type="match status" value="1"/>
</dbReference>
<keyword evidence="10" id="KW-1185">Reference proteome</keyword>
<evidence type="ECO:0000256" key="5">
    <source>
        <dbReference type="ARBA" id="ARBA00023237"/>
    </source>
</evidence>
<evidence type="ECO:0000256" key="1">
    <source>
        <dbReference type="ARBA" id="ARBA00004442"/>
    </source>
</evidence>
<evidence type="ECO:0000259" key="8">
    <source>
        <dbReference type="Pfam" id="PF14322"/>
    </source>
</evidence>
<evidence type="ECO:0000256" key="4">
    <source>
        <dbReference type="ARBA" id="ARBA00023136"/>
    </source>
</evidence>
<dbReference type="InterPro" id="IPR033985">
    <property type="entry name" value="SusD-like_N"/>
</dbReference>
<dbReference type="Pfam" id="PF14322">
    <property type="entry name" value="SusD-like_3"/>
    <property type="match status" value="1"/>
</dbReference>
<keyword evidence="3 6" id="KW-0732">Signal</keyword>
<dbReference type="EMBL" id="JAERTY010000006">
    <property type="protein sequence ID" value="MBL1409460.1"/>
    <property type="molecule type" value="Genomic_DNA"/>
</dbReference>
<reference evidence="9 10" key="1">
    <citation type="submission" date="2021-01" db="EMBL/GenBank/DDBJ databases">
        <title>C459-1 draft genome sequence.</title>
        <authorList>
            <person name="Zhang X.-F."/>
        </authorList>
    </citation>
    <scope>NUCLEOTIDE SEQUENCE [LARGE SCALE GENOMIC DNA]</scope>
    <source>
        <strain evidence="10">C459-1</strain>
    </source>
</reference>
<sequence>MKILNNKIYALITSAVLMAGCSNYLDIVPDNVATIESAFSLRSTAERYLFTCYSWLPSHMNLTSDPAMMGGGELTSLYPQNTISGFRYARGEQNATSPLLNFWSGSGSLYRGIRDCNIFLDNIHKVHDINSQERERWVAEVKFLKAYYHFYLLRLYGPIPLIKESLPISAGILDVRVFRDPIDDCFDYVVQLLDEAIMDLPEMIIDENFEAGRITKPIAMAIKAKVLVTSASPFFNGNLDYQDMIDKRGIALFNTEYNHEKWKYAMDACKEAIDICHKNGIQLYEFEPKAGEEVSESIRYQMNVRNSVCERWNVESIWSDPNNEVNQAGLTPRSWNPDLLNTNTTGRYAPGIAFVELFYTQNGLPIKEDKTWDYDSRYEIKAASSEDRYHIEPAYKTAKLNFNRENRFYASIGFDGGKWYGQGKFKDSDMWTIKGKLGQHTGISIQTNYSPTGYWPKKLINYRNVFTSTTAASHSVVWYPVPVMRLADLYLLYAESVNEYLGPNDEGYNYINKVRMRSGVPSVQDAWSQFAKTPSKYTEKEGLRAIIQQERQIELAFEAQRFYDIRRWKIALDILNEPIMGWSVNQVAETDYYRLNTVFEPHFEKKHLLEPIQFSDVLVNNNLLQNLGW</sequence>
<dbReference type="Proteomes" id="UP000625283">
    <property type="component" value="Unassembled WGS sequence"/>
</dbReference>
<name>A0ABS1R417_9SPHI</name>
<accession>A0ABS1R417</accession>
<evidence type="ECO:0000256" key="2">
    <source>
        <dbReference type="ARBA" id="ARBA00006275"/>
    </source>
</evidence>
<feature type="signal peptide" evidence="6">
    <location>
        <begin position="1"/>
        <end position="19"/>
    </location>
</feature>
<protein>
    <submittedName>
        <fullName evidence="9">RagB/SusD family nutrient uptake outer membrane protein</fullName>
    </submittedName>
</protein>
<keyword evidence="4" id="KW-0472">Membrane</keyword>
<feature type="domain" description="SusD-like N-terminal" evidence="8">
    <location>
        <begin position="93"/>
        <end position="226"/>
    </location>
</feature>
<evidence type="ECO:0000256" key="3">
    <source>
        <dbReference type="ARBA" id="ARBA00022729"/>
    </source>
</evidence>
<dbReference type="Gene3D" id="1.25.40.390">
    <property type="match status" value="1"/>
</dbReference>
<organism evidence="9 10">
    <name type="scientific">Sphingobacterium faecale</name>
    <dbReference type="NCBI Taxonomy" id="2803775"/>
    <lineage>
        <taxon>Bacteria</taxon>
        <taxon>Pseudomonadati</taxon>
        <taxon>Bacteroidota</taxon>
        <taxon>Sphingobacteriia</taxon>
        <taxon>Sphingobacteriales</taxon>
        <taxon>Sphingobacteriaceae</taxon>
        <taxon>Sphingobacterium</taxon>
    </lineage>
</organism>
<feature type="chain" id="PRO_5046659006" evidence="6">
    <location>
        <begin position="20"/>
        <end position="629"/>
    </location>
</feature>
<evidence type="ECO:0000259" key="7">
    <source>
        <dbReference type="Pfam" id="PF07980"/>
    </source>
</evidence>
<dbReference type="Pfam" id="PF07980">
    <property type="entry name" value="SusD_RagB"/>
    <property type="match status" value="1"/>
</dbReference>
<keyword evidence="5" id="KW-0998">Cell outer membrane</keyword>
<dbReference type="PROSITE" id="PS51257">
    <property type="entry name" value="PROKAR_LIPOPROTEIN"/>
    <property type="match status" value="1"/>
</dbReference>
<comment type="similarity">
    <text evidence="2">Belongs to the SusD family.</text>
</comment>
<dbReference type="RefSeq" id="WP_202103218.1">
    <property type="nucleotide sequence ID" value="NZ_JAERTY010000006.1"/>
</dbReference>
<feature type="domain" description="RagB/SusD" evidence="7">
    <location>
        <begin position="315"/>
        <end position="629"/>
    </location>
</feature>
<gene>
    <name evidence="9" type="ORF">JKG61_11920</name>
</gene>
<comment type="caution">
    <text evidence="9">The sequence shown here is derived from an EMBL/GenBank/DDBJ whole genome shotgun (WGS) entry which is preliminary data.</text>
</comment>
<evidence type="ECO:0000313" key="9">
    <source>
        <dbReference type="EMBL" id="MBL1409460.1"/>
    </source>
</evidence>